<sequence>MPPLTLHDHSAATLYSDHHGWLHGWLRRKMGNTGDAADLAHDTFVRVLTRSGPLQAPALSAPRAYLGTIARGLMADFFRRKDVERAYLDALAALPDVHQPSPEMRAIMLEALVAIDAMLDGLKPQVRQAFLLSQLDGLTYEQIAAELGVTKRTVGNHMCKAIEHCYLLAP</sequence>
<dbReference type="PANTHER" id="PTHR43133">
    <property type="entry name" value="RNA POLYMERASE ECF-TYPE SIGMA FACTO"/>
    <property type="match status" value="1"/>
</dbReference>
<dbReference type="EMBL" id="LROM01000147">
    <property type="protein sequence ID" value="OEZ92540.1"/>
    <property type="molecule type" value="Genomic_DNA"/>
</dbReference>
<dbReference type="InterPro" id="IPR013325">
    <property type="entry name" value="RNA_pol_sigma_r2"/>
</dbReference>
<protein>
    <submittedName>
        <fullName evidence="7">Putative RNA polymerase sigma factor FecI</fullName>
    </submittedName>
</protein>
<dbReference type="SUPFAM" id="SSF88946">
    <property type="entry name" value="Sigma2 domain of RNA polymerase sigma factors"/>
    <property type="match status" value="1"/>
</dbReference>
<dbReference type="InterPro" id="IPR013249">
    <property type="entry name" value="RNA_pol_sigma70_r4_t2"/>
</dbReference>
<dbReference type="InterPro" id="IPR014284">
    <property type="entry name" value="RNA_pol_sigma-70_dom"/>
</dbReference>
<dbReference type="Gene3D" id="1.10.1740.10">
    <property type="match status" value="1"/>
</dbReference>
<evidence type="ECO:0000259" key="5">
    <source>
        <dbReference type="Pfam" id="PF04542"/>
    </source>
</evidence>
<dbReference type="AlphaFoldDB" id="A0A1E7W8H1"/>
<dbReference type="GO" id="GO:0016987">
    <property type="term" value="F:sigma factor activity"/>
    <property type="evidence" value="ECO:0007669"/>
    <property type="project" value="UniProtKB-KW"/>
</dbReference>
<dbReference type="Proteomes" id="UP000175989">
    <property type="component" value="Unassembled WGS sequence"/>
</dbReference>
<evidence type="ECO:0000256" key="1">
    <source>
        <dbReference type="ARBA" id="ARBA00010641"/>
    </source>
</evidence>
<evidence type="ECO:0000256" key="3">
    <source>
        <dbReference type="ARBA" id="ARBA00023082"/>
    </source>
</evidence>
<dbReference type="CDD" id="cd06171">
    <property type="entry name" value="Sigma70_r4"/>
    <property type="match status" value="1"/>
</dbReference>
<reference evidence="8" key="1">
    <citation type="journal article" date="2016" name="Front. Microbiol.">
        <title>Molecular Keys to the Janthinobacterium and Duganella spp. Interaction with the Plant Pathogen Fusarium graminearum.</title>
        <authorList>
            <person name="Haack F.S."/>
            <person name="Poehlein A."/>
            <person name="Kroger C."/>
            <person name="Voigt C.A."/>
            <person name="Piepenbring M."/>
            <person name="Bode H.B."/>
            <person name="Daniel R."/>
            <person name="Schafer W."/>
            <person name="Streit W.R."/>
        </authorList>
    </citation>
    <scope>NUCLEOTIDE SEQUENCE [LARGE SCALE GENOMIC DNA]</scope>
    <source>
        <strain evidence="8">T54</strain>
    </source>
</reference>
<proteinExistence type="inferred from homology"/>
<dbReference type="RefSeq" id="WP_070251685.1">
    <property type="nucleotide sequence ID" value="NZ_LROM01000147.1"/>
</dbReference>
<feature type="domain" description="RNA polymerase sigma-70 region 2" evidence="5">
    <location>
        <begin position="14"/>
        <end position="82"/>
    </location>
</feature>
<evidence type="ECO:0000256" key="2">
    <source>
        <dbReference type="ARBA" id="ARBA00023015"/>
    </source>
</evidence>
<dbReference type="InterPro" id="IPR013324">
    <property type="entry name" value="RNA_pol_sigma_r3/r4-like"/>
</dbReference>
<evidence type="ECO:0000313" key="7">
    <source>
        <dbReference type="EMBL" id="OEZ92540.1"/>
    </source>
</evidence>
<dbReference type="InterPro" id="IPR007627">
    <property type="entry name" value="RNA_pol_sigma70_r2"/>
</dbReference>
<gene>
    <name evidence="7" type="primary">fecI_4</name>
    <name evidence="7" type="ORF">DUPY_47970</name>
</gene>
<keyword evidence="2" id="KW-0805">Transcription regulation</keyword>
<dbReference type="Pfam" id="PF08281">
    <property type="entry name" value="Sigma70_r4_2"/>
    <property type="match status" value="1"/>
</dbReference>
<dbReference type="GO" id="GO:0003677">
    <property type="term" value="F:DNA binding"/>
    <property type="evidence" value="ECO:0007669"/>
    <property type="project" value="InterPro"/>
</dbReference>
<dbReference type="InterPro" id="IPR039425">
    <property type="entry name" value="RNA_pol_sigma-70-like"/>
</dbReference>
<feature type="domain" description="RNA polymerase sigma factor 70 region 4 type 2" evidence="6">
    <location>
        <begin position="113"/>
        <end position="165"/>
    </location>
</feature>
<dbReference type="PATRIC" id="fig|762836.4.peg.4937"/>
<name>A0A1E7W8H1_9BURK</name>
<dbReference type="InterPro" id="IPR036388">
    <property type="entry name" value="WH-like_DNA-bd_sf"/>
</dbReference>
<dbReference type="SUPFAM" id="SSF88659">
    <property type="entry name" value="Sigma3 and sigma4 domains of RNA polymerase sigma factors"/>
    <property type="match status" value="1"/>
</dbReference>
<dbReference type="GO" id="GO:0006352">
    <property type="term" value="P:DNA-templated transcription initiation"/>
    <property type="evidence" value="ECO:0007669"/>
    <property type="project" value="InterPro"/>
</dbReference>
<organism evidence="7 8">
    <name type="scientific">Duganella phyllosphaerae</name>
    <dbReference type="NCBI Taxonomy" id="762836"/>
    <lineage>
        <taxon>Bacteria</taxon>
        <taxon>Pseudomonadati</taxon>
        <taxon>Pseudomonadota</taxon>
        <taxon>Betaproteobacteria</taxon>
        <taxon>Burkholderiales</taxon>
        <taxon>Oxalobacteraceae</taxon>
        <taxon>Telluria group</taxon>
        <taxon>Duganella</taxon>
    </lineage>
</organism>
<evidence type="ECO:0000256" key="4">
    <source>
        <dbReference type="ARBA" id="ARBA00023163"/>
    </source>
</evidence>
<dbReference type="Gene3D" id="1.10.10.10">
    <property type="entry name" value="Winged helix-like DNA-binding domain superfamily/Winged helix DNA-binding domain"/>
    <property type="match status" value="1"/>
</dbReference>
<keyword evidence="8" id="KW-1185">Reference proteome</keyword>
<accession>A0A1E7W8H1</accession>
<comment type="caution">
    <text evidence="7">The sequence shown here is derived from an EMBL/GenBank/DDBJ whole genome shotgun (WGS) entry which is preliminary data.</text>
</comment>
<dbReference type="Pfam" id="PF04542">
    <property type="entry name" value="Sigma70_r2"/>
    <property type="match status" value="1"/>
</dbReference>
<evidence type="ECO:0000259" key="6">
    <source>
        <dbReference type="Pfam" id="PF08281"/>
    </source>
</evidence>
<dbReference type="OrthoDB" id="9180690at2"/>
<dbReference type="PANTHER" id="PTHR43133:SF63">
    <property type="entry name" value="RNA POLYMERASE SIGMA FACTOR FECI-RELATED"/>
    <property type="match status" value="1"/>
</dbReference>
<keyword evidence="4" id="KW-0804">Transcription</keyword>
<evidence type="ECO:0000313" key="8">
    <source>
        <dbReference type="Proteomes" id="UP000175989"/>
    </source>
</evidence>
<keyword evidence="3" id="KW-0731">Sigma factor</keyword>
<dbReference type="NCBIfam" id="NF009180">
    <property type="entry name" value="PRK12528.1"/>
    <property type="match status" value="1"/>
</dbReference>
<comment type="similarity">
    <text evidence="1">Belongs to the sigma-70 factor family. ECF subfamily.</text>
</comment>
<dbReference type="NCBIfam" id="TIGR02937">
    <property type="entry name" value="sigma70-ECF"/>
    <property type="match status" value="1"/>
</dbReference>